<dbReference type="GO" id="GO:0016787">
    <property type="term" value="F:hydrolase activity"/>
    <property type="evidence" value="ECO:0007669"/>
    <property type="project" value="UniProtKB-KW"/>
</dbReference>
<dbReference type="InterPro" id="IPR036663">
    <property type="entry name" value="Fumarylacetoacetase_C_sf"/>
</dbReference>
<dbReference type="InterPro" id="IPR011234">
    <property type="entry name" value="Fumarylacetoacetase-like_C"/>
</dbReference>
<dbReference type="Proteomes" id="UP001596514">
    <property type="component" value="Unassembled WGS sequence"/>
</dbReference>
<dbReference type="SUPFAM" id="SSF56529">
    <property type="entry name" value="FAH"/>
    <property type="match status" value="1"/>
</dbReference>
<dbReference type="Pfam" id="PF01557">
    <property type="entry name" value="FAA_hydrolase"/>
    <property type="match status" value="1"/>
</dbReference>
<dbReference type="RefSeq" id="WP_343976078.1">
    <property type="nucleotide sequence ID" value="NZ_BAAAGK010000133.1"/>
</dbReference>
<feature type="domain" description="Fumarylacetoacetase-like C-terminal" evidence="1">
    <location>
        <begin position="121"/>
        <end position="333"/>
    </location>
</feature>
<reference evidence="3" key="1">
    <citation type="journal article" date="2019" name="Int. J. Syst. Evol. Microbiol.">
        <title>The Global Catalogue of Microorganisms (GCM) 10K type strain sequencing project: providing services to taxonomists for standard genome sequencing and annotation.</title>
        <authorList>
            <consortium name="The Broad Institute Genomics Platform"/>
            <consortium name="The Broad Institute Genome Sequencing Center for Infectious Disease"/>
            <person name="Wu L."/>
            <person name="Ma J."/>
        </authorList>
    </citation>
    <scope>NUCLEOTIDE SEQUENCE [LARGE SCALE GENOMIC DNA]</scope>
    <source>
        <strain evidence="3">JCM 10083</strain>
    </source>
</reference>
<organism evidence="2 3">
    <name type="scientific">Streptosporangium amethystogenes subsp. fukuiense</name>
    <dbReference type="NCBI Taxonomy" id="698418"/>
    <lineage>
        <taxon>Bacteria</taxon>
        <taxon>Bacillati</taxon>
        <taxon>Actinomycetota</taxon>
        <taxon>Actinomycetes</taxon>
        <taxon>Streptosporangiales</taxon>
        <taxon>Streptosporangiaceae</taxon>
        <taxon>Streptosporangium</taxon>
    </lineage>
</organism>
<sequence>MRICRFTPHGWPDAEVRTGAAVGALDAPVVVDLAALLASEILADGGEAGRAADLARAVFPGSTVALLGSGGRAESEARRLLDALGDAEAALERSGPLGAHAYRRDAVRLLAPVDRPPTVRDFFAFEDHMVNALRNLGREVPQEWYEAPSHYVTRSASVFGPDEPGQWPAYTEKLDYELEFAIVIGRRGRDIPPERAWEHIAGLTIFNDLSCRDVQGREMGTRVGPAKTKGFDRGCATGPYLVTADEIPRPFGAGMRAFVNGELWSEGSAATIHWSIEQIVAHASAGETLLPGDLLGSGTVGTGAGIEIDRWIKPGDVVRLEIDGLGALATRVVRAAAGED</sequence>
<dbReference type="Gene3D" id="3.90.850.10">
    <property type="entry name" value="Fumarylacetoacetase-like, C-terminal domain"/>
    <property type="match status" value="1"/>
</dbReference>
<keyword evidence="2" id="KW-0378">Hydrolase</keyword>
<comment type="caution">
    <text evidence="2">The sequence shown here is derived from an EMBL/GenBank/DDBJ whole genome shotgun (WGS) entry which is preliminary data.</text>
</comment>
<gene>
    <name evidence="2" type="ORF">ACFQVD_27280</name>
</gene>
<dbReference type="PANTHER" id="PTHR43211:SF1">
    <property type="entry name" value="BLL6422 PROTEIN"/>
    <property type="match status" value="1"/>
</dbReference>
<evidence type="ECO:0000259" key="1">
    <source>
        <dbReference type="Pfam" id="PF01557"/>
    </source>
</evidence>
<protein>
    <submittedName>
        <fullName evidence="2">Fumarylacetoacetate hydrolase family protein</fullName>
    </submittedName>
</protein>
<name>A0ABW2T5S9_9ACTN</name>
<accession>A0ABW2T5S9</accession>
<proteinExistence type="predicted"/>
<evidence type="ECO:0000313" key="3">
    <source>
        <dbReference type="Proteomes" id="UP001596514"/>
    </source>
</evidence>
<evidence type="ECO:0000313" key="2">
    <source>
        <dbReference type="EMBL" id="MFC7603822.1"/>
    </source>
</evidence>
<dbReference type="EMBL" id="JBHTEE010000001">
    <property type="protein sequence ID" value="MFC7603822.1"/>
    <property type="molecule type" value="Genomic_DNA"/>
</dbReference>
<keyword evidence="3" id="KW-1185">Reference proteome</keyword>
<dbReference type="PANTHER" id="PTHR43211">
    <property type="entry name" value="FUMARYLACETOACETATE HYDROLASE"/>
    <property type="match status" value="1"/>
</dbReference>